<name>A0A0A9D7Q4_ARUDO</name>
<protein>
    <submittedName>
        <fullName evidence="1">Uncharacterized protein</fullName>
    </submittedName>
</protein>
<evidence type="ECO:0000313" key="1">
    <source>
        <dbReference type="EMBL" id="JAD82723.1"/>
    </source>
</evidence>
<dbReference type="EMBL" id="GBRH01215172">
    <property type="protein sequence ID" value="JAD82723.1"/>
    <property type="molecule type" value="Transcribed_RNA"/>
</dbReference>
<sequence>MSSNTLLVPQIELDMSLNFALHCQKMSSNTLLVPQIELGMCLNFALHYCILVLSIMRTCIICQQFADFTRVINEAKY</sequence>
<reference evidence="1" key="1">
    <citation type="submission" date="2014-09" db="EMBL/GenBank/DDBJ databases">
        <authorList>
            <person name="Magalhaes I.L.F."/>
            <person name="Oliveira U."/>
            <person name="Santos F.R."/>
            <person name="Vidigal T.H.D.A."/>
            <person name="Brescovit A.D."/>
            <person name="Santos A.J."/>
        </authorList>
    </citation>
    <scope>NUCLEOTIDE SEQUENCE</scope>
    <source>
        <tissue evidence="1">Shoot tissue taken approximately 20 cm above the soil surface</tissue>
    </source>
</reference>
<reference evidence="1" key="2">
    <citation type="journal article" date="2015" name="Data Brief">
        <title>Shoot transcriptome of the giant reed, Arundo donax.</title>
        <authorList>
            <person name="Barrero R.A."/>
            <person name="Guerrero F.D."/>
            <person name="Moolhuijzen P."/>
            <person name="Goolsby J.A."/>
            <person name="Tidwell J."/>
            <person name="Bellgard S.E."/>
            <person name="Bellgard M.I."/>
        </authorList>
    </citation>
    <scope>NUCLEOTIDE SEQUENCE</scope>
    <source>
        <tissue evidence="1">Shoot tissue taken approximately 20 cm above the soil surface</tissue>
    </source>
</reference>
<proteinExistence type="predicted"/>
<dbReference type="AlphaFoldDB" id="A0A0A9D7Q4"/>
<accession>A0A0A9D7Q4</accession>
<organism evidence="1">
    <name type="scientific">Arundo donax</name>
    <name type="common">Giant reed</name>
    <name type="synonym">Donax arundinaceus</name>
    <dbReference type="NCBI Taxonomy" id="35708"/>
    <lineage>
        <taxon>Eukaryota</taxon>
        <taxon>Viridiplantae</taxon>
        <taxon>Streptophyta</taxon>
        <taxon>Embryophyta</taxon>
        <taxon>Tracheophyta</taxon>
        <taxon>Spermatophyta</taxon>
        <taxon>Magnoliopsida</taxon>
        <taxon>Liliopsida</taxon>
        <taxon>Poales</taxon>
        <taxon>Poaceae</taxon>
        <taxon>PACMAD clade</taxon>
        <taxon>Arundinoideae</taxon>
        <taxon>Arundineae</taxon>
        <taxon>Arundo</taxon>
    </lineage>
</organism>